<proteinExistence type="predicted"/>
<reference evidence="1" key="1">
    <citation type="journal article" date="2020" name="Nat. Commun.">
        <title>Large-scale genome sequencing of mycorrhizal fungi provides insights into the early evolution of symbiotic traits.</title>
        <authorList>
            <person name="Miyauchi S."/>
            <person name="Kiss E."/>
            <person name="Kuo A."/>
            <person name="Drula E."/>
            <person name="Kohler A."/>
            <person name="Sanchez-Garcia M."/>
            <person name="Morin E."/>
            <person name="Andreopoulos B."/>
            <person name="Barry K.W."/>
            <person name="Bonito G."/>
            <person name="Buee M."/>
            <person name="Carver A."/>
            <person name="Chen C."/>
            <person name="Cichocki N."/>
            <person name="Clum A."/>
            <person name="Culley D."/>
            <person name="Crous P.W."/>
            <person name="Fauchery L."/>
            <person name="Girlanda M."/>
            <person name="Hayes R.D."/>
            <person name="Keri Z."/>
            <person name="LaButti K."/>
            <person name="Lipzen A."/>
            <person name="Lombard V."/>
            <person name="Magnuson J."/>
            <person name="Maillard F."/>
            <person name="Murat C."/>
            <person name="Nolan M."/>
            <person name="Ohm R.A."/>
            <person name="Pangilinan J."/>
            <person name="Pereira M.F."/>
            <person name="Perotto S."/>
            <person name="Peter M."/>
            <person name="Pfister S."/>
            <person name="Riley R."/>
            <person name="Sitrit Y."/>
            <person name="Stielow J.B."/>
            <person name="Szollosi G."/>
            <person name="Zifcakova L."/>
            <person name="Stursova M."/>
            <person name="Spatafora J.W."/>
            <person name="Tedersoo L."/>
            <person name="Vaario L.M."/>
            <person name="Yamada A."/>
            <person name="Yan M."/>
            <person name="Wang P."/>
            <person name="Xu J."/>
            <person name="Bruns T."/>
            <person name="Baldrian P."/>
            <person name="Vilgalys R."/>
            <person name="Dunand C."/>
            <person name="Henrissat B."/>
            <person name="Grigoriev I.V."/>
            <person name="Hibbett D."/>
            <person name="Nagy L.G."/>
            <person name="Martin F.M."/>
        </authorList>
    </citation>
    <scope>NUCLEOTIDE SEQUENCE</scope>
    <source>
        <strain evidence="1">UP504</strain>
    </source>
</reference>
<protein>
    <submittedName>
        <fullName evidence="1">Uncharacterized protein</fullName>
    </submittedName>
</protein>
<name>A0A9P6AL80_9AGAM</name>
<keyword evidence="2" id="KW-1185">Reference proteome</keyword>
<dbReference type="AlphaFoldDB" id="A0A9P6AL80"/>
<gene>
    <name evidence="1" type="ORF">BS47DRAFT_269641</name>
</gene>
<dbReference type="EMBL" id="MU129069">
    <property type="protein sequence ID" value="KAF9507904.1"/>
    <property type="molecule type" value="Genomic_DNA"/>
</dbReference>
<dbReference type="Proteomes" id="UP000886523">
    <property type="component" value="Unassembled WGS sequence"/>
</dbReference>
<comment type="caution">
    <text evidence="1">The sequence shown here is derived from an EMBL/GenBank/DDBJ whole genome shotgun (WGS) entry which is preliminary data.</text>
</comment>
<organism evidence="1 2">
    <name type="scientific">Hydnum rufescens UP504</name>
    <dbReference type="NCBI Taxonomy" id="1448309"/>
    <lineage>
        <taxon>Eukaryota</taxon>
        <taxon>Fungi</taxon>
        <taxon>Dikarya</taxon>
        <taxon>Basidiomycota</taxon>
        <taxon>Agaricomycotina</taxon>
        <taxon>Agaricomycetes</taxon>
        <taxon>Cantharellales</taxon>
        <taxon>Hydnaceae</taxon>
        <taxon>Hydnum</taxon>
    </lineage>
</organism>
<evidence type="ECO:0000313" key="2">
    <source>
        <dbReference type="Proteomes" id="UP000886523"/>
    </source>
</evidence>
<accession>A0A9P6AL80</accession>
<sequence>MGLGHSLATWLPFGPSVRLKMLNLSTCRPNAQRSSSIIRLIPHPWPRISVIKGRPASRGQGPLNEPRFKEIWAIAVSAEIKERPQKDVEEIASNSRPSVVHGLSRVKSPWMPNSLVERRSRRISWNVQPARGSLGRMGWTHGLLVSGLPPSFTYVLRWVLFECDSDLRYCCFFGRFGSRV</sequence>
<evidence type="ECO:0000313" key="1">
    <source>
        <dbReference type="EMBL" id="KAF9507904.1"/>
    </source>
</evidence>
<dbReference type="OrthoDB" id="4664297at2759"/>